<evidence type="ECO:0000313" key="3">
    <source>
        <dbReference type="Proteomes" id="UP000482487"/>
    </source>
</evidence>
<sequence length="177" mass="18767">MTLAEIKQALPARTLATLVVGAAVALGFLVVFLVPEYQNNAALTDKTAELRLALDDRRQLEPVVKTLADAQAKVRAVGAVGGQAKLPVAEVGRLTAVFDAMATPLGLRVVTVSPDAASVTRDGLLAVRLGLMGQPESMRRFMLELGGYGPLVKVESAATLIGREGREYTLKCWLAVQ</sequence>
<keyword evidence="1" id="KW-0472">Membrane</keyword>
<keyword evidence="1" id="KW-1133">Transmembrane helix</keyword>
<dbReference type="AlphaFoldDB" id="A0A7C9N4G8"/>
<dbReference type="Proteomes" id="UP000482487">
    <property type="component" value="Unassembled WGS sequence"/>
</dbReference>
<keyword evidence="3" id="KW-1185">Reference proteome</keyword>
<name>A0A7C9N4G8_9BACT</name>
<dbReference type="RefSeq" id="WP_160959086.1">
    <property type="nucleotide sequence ID" value="NZ_WVUD01000005.1"/>
</dbReference>
<evidence type="ECO:0000313" key="2">
    <source>
        <dbReference type="EMBL" id="MYL82415.1"/>
    </source>
</evidence>
<accession>A0A7C9N4G8</accession>
<evidence type="ECO:0000256" key="1">
    <source>
        <dbReference type="SAM" id="Phobius"/>
    </source>
</evidence>
<feature type="transmembrane region" description="Helical" evidence="1">
    <location>
        <begin position="12"/>
        <end position="34"/>
    </location>
</feature>
<comment type="caution">
    <text evidence="2">The sequence shown here is derived from an EMBL/GenBank/DDBJ whole genome shotgun (WGS) entry which is preliminary data.</text>
</comment>
<keyword evidence="1" id="KW-0812">Transmembrane</keyword>
<organism evidence="2 3">
    <name type="scientific">Solidesulfovibrio aerotolerans</name>
    <dbReference type="NCBI Taxonomy" id="295255"/>
    <lineage>
        <taxon>Bacteria</taxon>
        <taxon>Pseudomonadati</taxon>
        <taxon>Thermodesulfobacteriota</taxon>
        <taxon>Desulfovibrionia</taxon>
        <taxon>Desulfovibrionales</taxon>
        <taxon>Desulfovibrionaceae</taxon>
        <taxon>Solidesulfovibrio</taxon>
    </lineage>
</organism>
<gene>
    <name evidence="2" type="ORF">GTA51_04585</name>
</gene>
<reference evidence="2 3" key="1">
    <citation type="submission" date="2020-01" db="EMBL/GenBank/DDBJ databases">
        <title>Genome sequence of Desulfovibrio aerotolerans DSM 16695(T).</title>
        <authorList>
            <person name="Karnachuk O."/>
            <person name="Avakyan M."/>
            <person name="Mardanov A."/>
            <person name="Kadnikov V."/>
            <person name="Ravin N."/>
        </authorList>
    </citation>
    <scope>NUCLEOTIDE SEQUENCE [LARGE SCALE GENOMIC DNA]</scope>
    <source>
        <strain evidence="2 3">DSM 16695</strain>
    </source>
</reference>
<dbReference type="OrthoDB" id="5453955at2"/>
<dbReference type="EMBL" id="WVUD01000005">
    <property type="protein sequence ID" value="MYL82415.1"/>
    <property type="molecule type" value="Genomic_DNA"/>
</dbReference>
<protein>
    <submittedName>
        <fullName evidence="2">Uncharacterized protein</fullName>
    </submittedName>
</protein>
<proteinExistence type="predicted"/>